<reference evidence="1 2" key="1">
    <citation type="submission" date="2019-03" db="EMBL/GenBank/DDBJ databases">
        <title>Single cell metagenomics reveals metabolic interactions within the superorganism composed of flagellate Streblomastix strix and complex community of Bacteroidetes bacteria on its surface.</title>
        <authorList>
            <person name="Treitli S.C."/>
            <person name="Kolisko M."/>
            <person name="Husnik F."/>
            <person name="Keeling P."/>
            <person name="Hampl V."/>
        </authorList>
    </citation>
    <scope>NUCLEOTIDE SEQUENCE [LARGE SCALE GENOMIC DNA]</scope>
    <source>
        <strain evidence="1">ST1C</strain>
    </source>
</reference>
<accession>A0A5J4UMR7</accession>
<comment type="caution">
    <text evidence="1">The sequence shown here is derived from an EMBL/GenBank/DDBJ whole genome shotgun (WGS) entry which is preliminary data.</text>
</comment>
<sequence length="106" mass="12565">ANLQVIPMTEAKKDIQQVNKSPVENFVVKYLKQLKQGMECNLAVDYKSKELTEFQFKAQLKDICNYERKNAPKCRIVSYVTSCPLRPQEYEWQRQQDVKLTMLYLQ</sequence>
<gene>
    <name evidence="1" type="ORF">EZS28_032765</name>
</gene>
<dbReference type="Proteomes" id="UP000324800">
    <property type="component" value="Unassembled WGS sequence"/>
</dbReference>
<evidence type="ECO:0000313" key="1">
    <source>
        <dbReference type="EMBL" id="KAA6371708.1"/>
    </source>
</evidence>
<organism evidence="1 2">
    <name type="scientific">Streblomastix strix</name>
    <dbReference type="NCBI Taxonomy" id="222440"/>
    <lineage>
        <taxon>Eukaryota</taxon>
        <taxon>Metamonada</taxon>
        <taxon>Preaxostyla</taxon>
        <taxon>Oxymonadida</taxon>
        <taxon>Streblomastigidae</taxon>
        <taxon>Streblomastix</taxon>
    </lineage>
</organism>
<dbReference type="EMBL" id="SNRW01014222">
    <property type="protein sequence ID" value="KAA6371708.1"/>
    <property type="molecule type" value="Genomic_DNA"/>
</dbReference>
<feature type="non-terminal residue" evidence="1">
    <location>
        <position position="1"/>
    </location>
</feature>
<name>A0A5J4UMR7_9EUKA</name>
<protein>
    <submittedName>
        <fullName evidence="1">Uncharacterized protein</fullName>
    </submittedName>
</protein>
<dbReference type="AlphaFoldDB" id="A0A5J4UMR7"/>
<proteinExistence type="predicted"/>
<evidence type="ECO:0000313" key="2">
    <source>
        <dbReference type="Proteomes" id="UP000324800"/>
    </source>
</evidence>